<feature type="transmembrane region" description="Helical" evidence="1">
    <location>
        <begin position="90"/>
        <end position="108"/>
    </location>
</feature>
<proteinExistence type="predicted"/>
<name>A0A1I7YJR2_9BILA</name>
<feature type="transmembrane region" description="Helical" evidence="1">
    <location>
        <begin position="150"/>
        <end position="167"/>
    </location>
</feature>
<evidence type="ECO:0000313" key="3">
    <source>
        <dbReference type="WBParaSite" id="L893_g17070.t1"/>
    </source>
</evidence>
<accession>A0A1I7YJR2</accession>
<keyword evidence="1" id="KW-0472">Membrane</keyword>
<reference evidence="3" key="1">
    <citation type="submission" date="2016-11" db="UniProtKB">
        <authorList>
            <consortium name="WormBaseParasite"/>
        </authorList>
    </citation>
    <scope>IDENTIFICATION</scope>
</reference>
<evidence type="ECO:0000256" key="1">
    <source>
        <dbReference type="SAM" id="Phobius"/>
    </source>
</evidence>
<feature type="transmembrane region" description="Helical" evidence="1">
    <location>
        <begin position="173"/>
        <end position="191"/>
    </location>
</feature>
<feature type="transmembrane region" description="Helical" evidence="1">
    <location>
        <begin position="15"/>
        <end position="43"/>
    </location>
</feature>
<keyword evidence="1" id="KW-0812">Transmembrane</keyword>
<keyword evidence="1" id="KW-1133">Transmembrane helix</keyword>
<keyword evidence="2" id="KW-1185">Reference proteome</keyword>
<sequence length="241" mass="27024">MTIPSVLGIAAYQSAYAFAFVQCLMNLVIAANRFVAVCFPLYYKFPDTLKVYSSPVFPCNHLGYSPRSYTNVFVKCRADLERDYSFVTKYVISLCLTIACLSAGALNFTTFCRIVVIRLVSSILILKVTLDLQSSVDTFNDKEFRRAVRLFTLDILMTIVGIAITICGNGQKLNVVGILLNTDGLIFIYAFNTMSSLPFNNIDQDHFNCFIILHKQSSRRNLGYVEVDLEAYGSAKVVFNL</sequence>
<dbReference type="WBParaSite" id="L893_g17070.t1">
    <property type="protein sequence ID" value="L893_g17070.t1"/>
    <property type="gene ID" value="L893_g17070"/>
</dbReference>
<evidence type="ECO:0000313" key="2">
    <source>
        <dbReference type="Proteomes" id="UP000095287"/>
    </source>
</evidence>
<protein>
    <submittedName>
        <fullName evidence="3">7TM_GPCR_Srx domain-containing protein</fullName>
    </submittedName>
</protein>
<organism evidence="2 3">
    <name type="scientific">Steinernema glaseri</name>
    <dbReference type="NCBI Taxonomy" id="37863"/>
    <lineage>
        <taxon>Eukaryota</taxon>
        <taxon>Metazoa</taxon>
        <taxon>Ecdysozoa</taxon>
        <taxon>Nematoda</taxon>
        <taxon>Chromadorea</taxon>
        <taxon>Rhabditida</taxon>
        <taxon>Tylenchina</taxon>
        <taxon>Panagrolaimomorpha</taxon>
        <taxon>Strongyloidoidea</taxon>
        <taxon>Steinernematidae</taxon>
        <taxon>Steinernema</taxon>
    </lineage>
</organism>
<dbReference type="AlphaFoldDB" id="A0A1I7YJR2"/>
<dbReference type="Proteomes" id="UP000095287">
    <property type="component" value="Unplaced"/>
</dbReference>